<protein>
    <submittedName>
        <fullName evidence="2">Bll6663 protein</fullName>
    </submittedName>
</protein>
<evidence type="ECO:0000313" key="3">
    <source>
        <dbReference type="Proteomes" id="UP000002526"/>
    </source>
</evidence>
<keyword evidence="3" id="KW-1185">Reference proteome</keyword>
<organism evidence="2 3">
    <name type="scientific">Bradyrhizobium diazoefficiens (strain JCM 10833 / BCRC 13528 / IAM 13628 / NBRC 14792 / USDA 110)</name>
    <dbReference type="NCBI Taxonomy" id="224911"/>
    <lineage>
        <taxon>Bacteria</taxon>
        <taxon>Pseudomonadati</taxon>
        <taxon>Pseudomonadota</taxon>
        <taxon>Alphaproteobacteria</taxon>
        <taxon>Hyphomicrobiales</taxon>
        <taxon>Nitrobacteraceae</taxon>
        <taxon>Bradyrhizobium</taxon>
    </lineage>
</organism>
<feature type="domain" description="PhnB-like" evidence="1">
    <location>
        <begin position="25"/>
        <end position="127"/>
    </location>
</feature>
<dbReference type="PANTHER" id="PTHR33990:SF2">
    <property type="entry name" value="PHNB-LIKE DOMAIN-CONTAINING PROTEIN"/>
    <property type="match status" value="1"/>
</dbReference>
<name>Q89FN6_BRADU</name>
<dbReference type="STRING" id="224911.AAV28_30890"/>
<proteinExistence type="predicted"/>
<evidence type="ECO:0000313" key="2">
    <source>
        <dbReference type="EMBL" id="BAC51928.1"/>
    </source>
</evidence>
<dbReference type="PhylomeDB" id="Q89FN6"/>
<dbReference type="Pfam" id="PF06983">
    <property type="entry name" value="3-dmu-9_3-mt"/>
    <property type="match status" value="1"/>
</dbReference>
<dbReference type="CDD" id="cd06588">
    <property type="entry name" value="PhnB_like"/>
    <property type="match status" value="1"/>
</dbReference>
<reference evidence="3" key="1">
    <citation type="journal article" date="2002" name="DNA Res.">
        <title>Complete genomic sequence of nitrogen-fixing symbiotic bacterium Bradyrhizobium japonicum USDA110.</title>
        <authorList>
            <person name="Kaneko T."/>
            <person name="Nakamura Y."/>
            <person name="Sato S."/>
            <person name="Minamisawa K."/>
            <person name="Uchiumi T."/>
            <person name="Sasamoto S."/>
            <person name="Watanabe A."/>
            <person name="Idesawa K."/>
            <person name="Iriguchi M."/>
            <person name="Kawashima K."/>
            <person name="Kohara M."/>
            <person name="Matsumoto M."/>
            <person name="Shimpo S."/>
            <person name="Tsuruoka H."/>
            <person name="Wada T."/>
            <person name="Yamada M."/>
            <person name="Tabata S."/>
        </authorList>
    </citation>
    <scope>NUCLEOTIDE SEQUENCE [LARGE SCALE GENOMIC DNA]</scope>
    <source>
        <strain evidence="3">JCM 10833 / BCRC 13528 / IAM 13628 / NBRC 14792 / USDA 110</strain>
    </source>
</reference>
<dbReference type="EMBL" id="BA000040">
    <property type="protein sequence ID" value="BAC51928.1"/>
    <property type="molecule type" value="Genomic_DNA"/>
</dbReference>
<dbReference type="OrthoDB" id="9806473at2"/>
<gene>
    <name evidence="2" type="ordered locus">bll6663</name>
</gene>
<evidence type="ECO:0000259" key="1">
    <source>
        <dbReference type="Pfam" id="PF06983"/>
    </source>
</evidence>
<dbReference type="InterPro" id="IPR009725">
    <property type="entry name" value="3_dmu_93_MTrfase"/>
</dbReference>
<dbReference type="SUPFAM" id="SSF54593">
    <property type="entry name" value="Glyoxalase/Bleomycin resistance protein/Dihydroxybiphenyl dioxygenase"/>
    <property type="match status" value="1"/>
</dbReference>
<dbReference type="EnsemblBacteria" id="BAC51928">
    <property type="protein sequence ID" value="BAC51928"/>
    <property type="gene ID" value="BAC51928"/>
</dbReference>
<dbReference type="Gene3D" id="3.10.180.10">
    <property type="entry name" value="2,3-Dihydroxybiphenyl 1,2-Dioxygenase, domain 1"/>
    <property type="match status" value="1"/>
</dbReference>
<dbReference type="InParanoid" id="Q89FN6"/>
<sequence>MPRPWDSGARSRVRSKTKGYSFMTSITPFLWFDNNVPEAVAFYKSVFPNAEVETVSDFMAVFELEGQRFHALNGGPQYRFNEAVSFFISVETQGEVDYFWDRLTADGGEESRCGWLKDKFGLSWQVIPSALGRYLGDPDRTKANRVMQAMMGMRKIVIADLDKAYAG</sequence>
<dbReference type="PIRSF" id="PIRSF021700">
    <property type="entry name" value="3_dmu_93_MTrfase"/>
    <property type="match status" value="1"/>
</dbReference>
<dbReference type="PANTHER" id="PTHR33990">
    <property type="entry name" value="PROTEIN YJDN-RELATED"/>
    <property type="match status" value="1"/>
</dbReference>
<dbReference type="eggNOG" id="COG3865">
    <property type="taxonomic scope" value="Bacteria"/>
</dbReference>
<dbReference type="InterPro" id="IPR028973">
    <property type="entry name" value="PhnB-like"/>
</dbReference>
<dbReference type="AlphaFoldDB" id="Q89FN6"/>
<dbReference type="KEGG" id="bja:bll6663"/>
<dbReference type="Proteomes" id="UP000002526">
    <property type="component" value="Chromosome"/>
</dbReference>
<dbReference type="InterPro" id="IPR029068">
    <property type="entry name" value="Glyas_Bleomycin-R_OHBP_Dase"/>
</dbReference>
<dbReference type="HOGENOM" id="CLU_046006_22_1_5"/>
<accession>Q89FN6</accession>
<dbReference type="PATRIC" id="fig|224911.5.peg.6822"/>